<name>A0A9P5VQ82_9FUNG</name>
<evidence type="ECO:0000313" key="3">
    <source>
        <dbReference type="Proteomes" id="UP000696485"/>
    </source>
</evidence>
<accession>A0A9P5VQ82</accession>
<sequence length="105" mass="11811">MLGRDPTRIEFKSDYQQEMQRATEEYIQKQSGKRGVLARAKERQRQQLAATTAPPPTPADHEFGQSQSIGPSTGTSTTTTERHLDPVELAQQEKRSKTTNERIGI</sequence>
<dbReference type="Proteomes" id="UP000696485">
    <property type="component" value="Unassembled WGS sequence"/>
</dbReference>
<keyword evidence="3" id="KW-1185">Reference proteome</keyword>
<comment type="caution">
    <text evidence="2">The sequence shown here is derived from an EMBL/GenBank/DDBJ whole genome shotgun (WGS) entry which is preliminary data.</text>
</comment>
<dbReference type="AlphaFoldDB" id="A0A9P5VQ82"/>
<feature type="compositionally biased region" description="Basic and acidic residues" evidence="1">
    <location>
        <begin position="80"/>
        <end position="105"/>
    </location>
</feature>
<protein>
    <submittedName>
        <fullName evidence="2">Uncharacterized protein</fullName>
    </submittedName>
</protein>
<reference evidence="2" key="1">
    <citation type="journal article" date="2020" name="Fungal Divers.">
        <title>Resolving the Mortierellaceae phylogeny through synthesis of multi-gene phylogenetics and phylogenomics.</title>
        <authorList>
            <person name="Vandepol N."/>
            <person name="Liber J."/>
            <person name="Desiro A."/>
            <person name="Na H."/>
            <person name="Kennedy M."/>
            <person name="Barry K."/>
            <person name="Grigoriev I.V."/>
            <person name="Miller A.N."/>
            <person name="O'Donnell K."/>
            <person name="Stajich J.E."/>
            <person name="Bonito G."/>
        </authorList>
    </citation>
    <scope>NUCLEOTIDE SEQUENCE</scope>
    <source>
        <strain evidence="2">NVP1</strain>
    </source>
</reference>
<organism evidence="2 3">
    <name type="scientific">Podila minutissima</name>
    <dbReference type="NCBI Taxonomy" id="64525"/>
    <lineage>
        <taxon>Eukaryota</taxon>
        <taxon>Fungi</taxon>
        <taxon>Fungi incertae sedis</taxon>
        <taxon>Mucoromycota</taxon>
        <taxon>Mortierellomycotina</taxon>
        <taxon>Mortierellomycetes</taxon>
        <taxon>Mortierellales</taxon>
        <taxon>Mortierellaceae</taxon>
        <taxon>Podila</taxon>
    </lineage>
</organism>
<proteinExistence type="predicted"/>
<feature type="compositionally biased region" description="Low complexity" evidence="1">
    <location>
        <begin position="64"/>
        <end position="79"/>
    </location>
</feature>
<evidence type="ECO:0000256" key="1">
    <source>
        <dbReference type="SAM" id="MobiDB-lite"/>
    </source>
</evidence>
<feature type="region of interest" description="Disordered" evidence="1">
    <location>
        <begin position="26"/>
        <end position="105"/>
    </location>
</feature>
<dbReference type="EMBL" id="JAAAUY010000060">
    <property type="protein sequence ID" value="KAF9336440.1"/>
    <property type="molecule type" value="Genomic_DNA"/>
</dbReference>
<gene>
    <name evidence="2" type="ORF">BG006_008721</name>
</gene>
<evidence type="ECO:0000313" key="2">
    <source>
        <dbReference type="EMBL" id="KAF9336440.1"/>
    </source>
</evidence>